<evidence type="ECO:0000256" key="1">
    <source>
        <dbReference type="SAM" id="MobiDB-lite"/>
    </source>
</evidence>
<protein>
    <submittedName>
        <fullName evidence="2">Uncharacterized protein</fullName>
    </submittedName>
</protein>
<dbReference type="Proteomes" id="UP000199400">
    <property type="component" value="Unassembled WGS sequence"/>
</dbReference>
<feature type="region of interest" description="Disordered" evidence="1">
    <location>
        <begin position="62"/>
        <end position="114"/>
    </location>
</feature>
<proteinExistence type="predicted"/>
<organism evidence="2 3">
    <name type="scientific">Nannocystis exedens</name>
    <dbReference type="NCBI Taxonomy" id="54"/>
    <lineage>
        <taxon>Bacteria</taxon>
        <taxon>Pseudomonadati</taxon>
        <taxon>Myxococcota</taxon>
        <taxon>Polyangia</taxon>
        <taxon>Nannocystales</taxon>
        <taxon>Nannocystaceae</taxon>
        <taxon>Nannocystis</taxon>
    </lineage>
</organism>
<dbReference type="EMBL" id="FOMX01000074">
    <property type="protein sequence ID" value="SFF43832.1"/>
    <property type="molecule type" value="Genomic_DNA"/>
</dbReference>
<feature type="compositionally biased region" description="Polar residues" evidence="1">
    <location>
        <begin position="92"/>
        <end position="112"/>
    </location>
</feature>
<dbReference type="AlphaFoldDB" id="A0A1I2IN47"/>
<evidence type="ECO:0000313" key="3">
    <source>
        <dbReference type="Proteomes" id="UP000199400"/>
    </source>
</evidence>
<name>A0A1I2IN47_9BACT</name>
<feature type="compositionally biased region" description="Polar residues" evidence="1">
    <location>
        <begin position="67"/>
        <end position="78"/>
    </location>
</feature>
<reference evidence="3" key="1">
    <citation type="submission" date="2016-10" db="EMBL/GenBank/DDBJ databases">
        <authorList>
            <person name="Varghese N."/>
            <person name="Submissions S."/>
        </authorList>
    </citation>
    <scope>NUCLEOTIDE SEQUENCE [LARGE SCALE GENOMIC DNA]</scope>
    <source>
        <strain evidence="3">ATCC 25963</strain>
    </source>
</reference>
<keyword evidence="3" id="KW-1185">Reference proteome</keyword>
<accession>A0A1I2IN47</accession>
<gene>
    <name evidence="2" type="ORF">SAMN02745121_08859</name>
</gene>
<sequence>MSGSISAQVRRILKGHSDRALIHAVDDAGLEYKIEVPLEAVRGIDLAASQVLVLSWSLQAVPRTTEPRQPSSQSNDTPSAVDRAFMELMTRPRSSTPLAGTATADPNTSARASQGLAELFGVNMSHESQGT</sequence>
<dbReference type="RefSeq" id="WP_100793563.1">
    <property type="nucleotide sequence ID" value="NZ_FOMX01000074.1"/>
</dbReference>
<evidence type="ECO:0000313" key="2">
    <source>
        <dbReference type="EMBL" id="SFF43832.1"/>
    </source>
</evidence>
<dbReference type="STRING" id="54.SAMN02745121_08859"/>